<dbReference type="OrthoDB" id="9029087at2"/>
<gene>
    <name evidence="1" type="ORF">H0A68_07120</name>
</gene>
<keyword evidence="2" id="KW-1185">Reference proteome</keyword>
<dbReference type="AlphaFoldDB" id="A0A853F9M8"/>
<evidence type="ECO:0000313" key="2">
    <source>
        <dbReference type="Proteomes" id="UP000580517"/>
    </source>
</evidence>
<proteinExistence type="predicted"/>
<dbReference type="RefSeq" id="WP_129968593.1">
    <property type="nucleotide sequence ID" value="NZ_JACCEW010000002.1"/>
</dbReference>
<name>A0A853F9M8_9BURK</name>
<reference evidence="1 2" key="1">
    <citation type="submission" date="2020-07" db="EMBL/GenBank/DDBJ databases">
        <title>Taxonomic revisions and descriptions of new bacterial species based on genomic comparisons in the high-G+C-content subgroup of the family Alcaligenaceae.</title>
        <authorList>
            <person name="Szabo A."/>
            <person name="Felfoldi T."/>
        </authorList>
    </citation>
    <scope>NUCLEOTIDE SEQUENCE [LARGE SCALE GENOMIC DNA]</scope>
    <source>
        <strain evidence="1 2">DSM 25264</strain>
    </source>
</reference>
<accession>A0A853F9M8</accession>
<dbReference type="Proteomes" id="UP000580517">
    <property type="component" value="Unassembled WGS sequence"/>
</dbReference>
<protein>
    <submittedName>
        <fullName evidence="1">Uncharacterized protein</fullName>
    </submittedName>
</protein>
<organism evidence="1 2">
    <name type="scientific">Allopusillimonas soli</name>
    <dbReference type="NCBI Taxonomy" id="659016"/>
    <lineage>
        <taxon>Bacteria</taxon>
        <taxon>Pseudomonadati</taxon>
        <taxon>Pseudomonadota</taxon>
        <taxon>Betaproteobacteria</taxon>
        <taxon>Burkholderiales</taxon>
        <taxon>Alcaligenaceae</taxon>
        <taxon>Allopusillimonas</taxon>
    </lineage>
</organism>
<dbReference type="EMBL" id="JACCEW010000002">
    <property type="protein sequence ID" value="NYT36639.1"/>
    <property type="molecule type" value="Genomic_DNA"/>
</dbReference>
<evidence type="ECO:0000313" key="1">
    <source>
        <dbReference type="EMBL" id="NYT36639.1"/>
    </source>
</evidence>
<sequence>MPEQTAIIKARYAPVYWEPMPFVGERFISIVVVQPINADSIIEPTARVVLSLDRLKVMFGRSAKHIFGIMNETADLLAHMLASGANLETLEMPFSGFNLGETRLARGRTVEQMLDGAVRSISSLGAADALYQPTSISLRRQNQATAIFLQRVRKRFADGDRDLKDRFRRQLYTREAKLVITLDYSHERWLVQMASLPHIRQQATLLRREAESKLFGLQAVKREFEGNAEPILLVNAGVLDHPADNEANNLAQETQEHYRNCASLVGARLIEARTTSEGVRALESLR</sequence>
<comment type="caution">
    <text evidence="1">The sequence shown here is derived from an EMBL/GenBank/DDBJ whole genome shotgun (WGS) entry which is preliminary data.</text>
</comment>